<evidence type="ECO:0000313" key="3">
    <source>
        <dbReference type="Proteomes" id="UP000053424"/>
    </source>
</evidence>
<name>A0A0C3CCX3_HEBCY</name>
<dbReference type="HOGENOM" id="CLU_024649_0_0_1"/>
<feature type="compositionally biased region" description="Low complexity" evidence="1">
    <location>
        <begin position="609"/>
        <end position="628"/>
    </location>
</feature>
<dbReference type="AlphaFoldDB" id="A0A0C3CCX3"/>
<feature type="region of interest" description="Disordered" evidence="1">
    <location>
        <begin position="605"/>
        <end position="688"/>
    </location>
</feature>
<evidence type="ECO:0008006" key="4">
    <source>
        <dbReference type="Google" id="ProtNLM"/>
    </source>
</evidence>
<evidence type="ECO:0000256" key="1">
    <source>
        <dbReference type="SAM" id="MobiDB-lite"/>
    </source>
</evidence>
<feature type="compositionally biased region" description="Polar residues" evidence="1">
    <location>
        <begin position="558"/>
        <end position="571"/>
    </location>
</feature>
<dbReference type="Gene3D" id="3.80.10.10">
    <property type="entry name" value="Ribonuclease Inhibitor"/>
    <property type="match status" value="1"/>
</dbReference>
<feature type="region of interest" description="Disordered" evidence="1">
    <location>
        <begin position="530"/>
        <end position="577"/>
    </location>
</feature>
<dbReference type="InterPro" id="IPR032675">
    <property type="entry name" value="LRR_dom_sf"/>
</dbReference>
<dbReference type="SUPFAM" id="SSF52047">
    <property type="entry name" value="RNI-like"/>
    <property type="match status" value="1"/>
</dbReference>
<evidence type="ECO:0000313" key="2">
    <source>
        <dbReference type="EMBL" id="KIM41466.1"/>
    </source>
</evidence>
<dbReference type="EMBL" id="KN831780">
    <property type="protein sequence ID" value="KIM41466.1"/>
    <property type="molecule type" value="Genomic_DNA"/>
</dbReference>
<reference evidence="3" key="2">
    <citation type="submission" date="2015-01" db="EMBL/GenBank/DDBJ databases">
        <title>Evolutionary Origins and Diversification of the Mycorrhizal Mutualists.</title>
        <authorList>
            <consortium name="DOE Joint Genome Institute"/>
            <consortium name="Mycorrhizal Genomics Consortium"/>
            <person name="Kohler A."/>
            <person name="Kuo A."/>
            <person name="Nagy L.G."/>
            <person name="Floudas D."/>
            <person name="Copeland A."/>
            <person name="Barry K.W."/>
            <person name="Cichocki N."/>
            <person name="Veneault-Fourrey C."/>
            <person name="LaButti K."/>
            <person name="Lindquist E.A."/>
            <person name="Lipzen A."/>
            <person name="Lundell T."/>
            <person name="Morin E."/>
            <person name="Murat C."/>
            <person name="Riley R."/>
            <person name="Ohm R."/>
            <person name="Sun H."/>
            <person name="Tunlid A."/>
            <person name="Henrissat B."/>
            <person name="Grigoriev I.V."/>
            <person name="Hibbett D.S."/>
            <person name="Martin F."/>
        </authorList>
    </citation>
    <scope>NUCLEOTIDE SEQUENCE [LARGE SCALE GENOMIC DNA]</scope>
    <source>
        <strain evidence="3">h7</strain>
    </source>
</reference>
<reference evidence="2 3" key="1">
    <citation type="submission" date="2014-04" db="EMBL/GenBank/DDBJ databases">
        <authorList>
            <consortium name="DOE Joint Genome Institute"/>
            <person name="Kuo A."/>
            <person name="Gay G."/>
            <person name="Dore J."/>
            <person name="Kohler A."/>
            <person name="Nagy L.G."/>
            <person name="Floudas D."/>
            <person name="Copeland A."/>
            <person name="Barry K.W."/>
            <person name="Cichocki N."/>
            <person name="Veneault-Fourrey C."/>
            <person name="LaButti K."/>
            <person name="Lindquist E.A."/>
            <person name="Lipzen A."/>
            <person name="Lundell T."/>
            <person name="Morin E."/>
            <person name="Murat C."/>
            <person name="Sun H."/>
            <person name="Tunlid A."/>
            <person name="Henrissat B."/>
            <person name="Grigoriev I.V."/>
            <person name="Hibbett D.S."/>
            <person name="Martin F."/>
            <person name="Nordberg H.P."/>
            <person name="Cantor M.N."/>
            <person name="Hua S.X."/>
        </authorList>
    </citation>
    <scope>NUCLEOTIDE SEQUENCE [LARGE SCALE GENOMIC DNA]</scope>
    <source>
        <strain evidence="3">h7</strain>
    </source>
</reference>
<accession>A0A0C3CCX3</accession>
<feature type="compositionally biased region" description="Gly residues" evidence="1">
    <location>
        <begin position="646"/>
        <end position="660"/>
    </location>
</feature>
<protein>
    <recommendedName>
        <fullName evidence="4">F-box domain-containing protein</fullName>
    </recommendedName>
</protein>
<sequence length="700" mass="77428">MAALSPVCSLKKLLKAAPPPSTSSTSRAPIERLPTHLILEIGRQSPLRGILHLSRCSRRLRTLFAPVLYSTVELKTNKQCKVTLVALSKRPELSRHIRHLIVRPNTLEWTDPGDEIDEDLVATLIASMAKQLRTLEAFEWDGMEMPNDTLWMALKRSIATTIGEEPINPSSPLWDFDDLRRVSLTVKCHSLDWLAEGLPKIEKLPKKFWAMLLERCPRLEELTIGGPAPSPRVFDIRHITAGRWLRLRSITIGDMVLISSTQTSVYNMLAEARIFLPLILPSIALPNLSSFGGPLKFVKTLPNPRRLRHLTLTCLHHSTSAFPPTLAVLQELKTLVSLSVWIDLSFGQSYGLGARTSGENGVKRGQQRFDDVLVMQSLLSSSPGLKELDVACFTRPTFGMREFSRILQVAPKLESFILTKVHKSNEEDLTRSAARIAVENPNLRKFTLRTTQDSWFSAARGRVRQLGVYELFEQQGSESRDAGVTTSMTNGMDMDVATIRSLLSFEWGQRSFTGKEYSRHFVHPLTQMLTQKEKEREPQQGPPLSTSAKHNRHHPKSHSVQLPPSHVSTVPSLKGPNSRIRRASYSVVGSITAIWQSQNLPVTAQQTTSPVASPRSSISSGSASLSASGHGGVTWADQVESSLGRSGSGSTTGSGSGGGACTRSEDSHAQRSALKNSRRASRMSEPFKQRDGIMDGYIFA</sequence>
<organism evidence="2 3">
    <name type="scientific">Hebeloma cylindrosporum</name>
    <dbReference type="NCBI Taxonomy" id="76867"/>
    <lineage>
        <taxon>Eukaryota</taxon>
        <taxon>Fungi</taxon>
        <taxon>Dikarya</taxon>
        <taxon>Basidiomycota</taxon>
        <taxon>Agaricomycotina</taxon>
        <taxon>Agaricomycetes</taxon>
        <taxon>Agaricomycetidae</taxon>
        <taxon>Agaricales</taxon>
        <taxon>Agaricineae</taxon>
        <taxon>Hymenogastraceae</taxon>
        <taxon>Hebeloma</taxon>
    </lineage>
</organism>
<keyword evidence="3" id="KW-1185">Reference proteome</keyword>
<proteinExistence type="predicted"/>
<gene>
    <name evidence="2" type="ORF">M413DRAFT_11036</name>
</gene>
<dbReference type="OrthoDB" id="2847287at2759"/>
<dbReference type="STRING" id="686832.A0A0C3CCX3"/>
<dbReference type="Proteomes" id="UP000053424">
    <property type="component" value="Unassembled WGS sequence"/>
</dbReference>